<accession>A0ABU1X4F6</accession>
<dbReference type="InterPro" id="IPR006680">
    <property type="entry name" value="Amidohydro-rel"/>
</dbReference>
<keyword evidence="1" id="KW-0456">Lyase</keyword>
<dbReference type="Proteomes" id="UP001267638">
    <property type="component" value="Unassembled WGS sequence"/>
</dbReference>
<dbReference type="Pfam" id="PF04909">
    <property type="entry name" value="Amidohydro_2"/>
    <property type="match status" value="1"/>
</dbReference>
<reference evidence="3 4" key="1">
    <citation type="submission" date="2023-07" db="EMBL/GenBank/DDBJ databases">
        <title>Sorghum-associated microbial communities from plants grown in Nebraska, USA.</title>
        <authorList>
            <person name="Schachtman D."/>
        </authorList>
    </citation>
    <scope>NUCLEOTIDE SEQUENCE [LARGE SCALE GENOMIC DNA]</scope>
    <source>
        <strain evidence="3 4">4256</strain>
    </source>
</reference>
<dbReference type="GO" id="GO:0016787">
    <property type="term" value="F:hydrolase activity"/>
    <property type="evidence" value="ECO:0007669"/>
    <property type="project" value="UniProtKB-KW"/>
</dbReference>
<gene>
    <name evidence="3" type="ORF">J2W40_003319</name>
</gene>
<feature type="domain" description="Amidohydrolase-related" evidence="2">
    <location>
        <begin position="39"/>
        <end position="368"/>
    </location>
</feature>
<proteinExistence type="predicted"/>
<protein>
    <submittedName>
        <fullName evidence="3">TIM-barrel fold metal-dependent hydrolase</fullName>
    </submittedName>
</protein>
<dbReference type="PANTHER" id="PTHR21240">
    <property type="entry name" value="2-AMINO-3-CARBOXYLMUCONATE-6-SEMIALDEHYDE DECARBOXYLASE"/>
    <property type="match status" value="1"/>
</dbReference>
<evidence type="ECO:0000313" key="4">
    <source>
        <dbReference type="Proteomes" id="UP001267638"/>
    </source>
</evidence>
<dbReference type="SUPFAM" id="SSF51556">
    <property type="entry name" value="Metallo-dependent hydrolases"/>
    <property type="match status" value="1"/>
</dbReference>
<sequence length="368" mass="42197">MNDLTEFWPKNRVLNKGEWTPPVGTRFISSDDHLMEAAHLWEERLTGPDKDRAPKYWQDENGIFNLEVDGVSYNTPGFDLSFPEGRPGFWDTQKRLEDMDAEGIEASIVFHSRAAALIRMQDKDLWFKCIDVFNEWMAEWRMAAPDRLFPVAYLPTFYKPEMTRDYMQKIKDLGFKAVEIPSAPRGVRYNGKEMLPMWEAIAEAGLPLSIHIGVAIDYTGTGALAINLNRNLQPFNPLFGQLVFSGLFDRFPNLKIVFTEGGASWAASAITGADKIYRDYISAIKPRIEHKPSYYWHQNCWTTFMDDPVALDLIDWIGEDKMMWSIDYPHPEGVFGESMKIAKQIYDKAGEERFKKIVGGNAAKLWGI</sequence>
<organism evidence="3 4">
    <name type="scientific">Sphingobium xenophagum</name>
    <dbReference type="NCBI Taxonomy" id="121428"/>
    <lineage>
        <taxon>Bacteria</taxon>
        <taxon>Pseudomonadati</taxon>
        <taxon>Pseudomonadota</taxon>
        <taxon>Alphaproteobacteria</taxon>
        <taxon>Sphingomonadales</taxon>
        <taxon>Sphingomonadaceae</taxon>
        <taxon>Sphingobium</taxon>
    </lineage>
</organism>
<dbReference type="EMBL" id="JAVDWV010000016">
    <property type="protein sequence ID" value="MDR7156475.1"/>
    <property type="molecule type" value="Genomic_DNA"/>
</dbReference>
<comment type="caution">
    <text evidence="3">The sequence shown here is derived from an EMBL/GenBank/DDBJ whole genome shotgun (WGS) entry which is preliminary data.</text>
</comment>
<evidence type="ECO:0000259" key="2">
    <source>
        <dbReference type="Pfam" id="PF04909"/>
    </source>
</evidence>
<dbReference type="InterPro" id="IPR032466">
    <property type="entry name" value="Metal_Hydrolase"/>
</dbReference>
<name>A0ABU1X4F6_SPHXE</name>
<dbReference type="InterPro" id="IPR032465">
    <property type="entry name" value="ACMSD"/>
</dbReference>
<evidence type="ECO:0000256" key="1">
    <source>
        <dbReference type="ARBA" id="ARBA00023239"/>
    </source>
</evidence>
<keyword evidence="3" id="KW-0378">Hydrolase</keyword>
<evidence type="ECO:0000313" key="3">
    <source>
        <dbReference type="EMBL" id="MDR7156475.1"/>
    </source>
</evidence>
<dbReference type="Gene3D" id="3.20.20.140">
    <property type="entry name" value="Metal-dependent hydrolases"/>
    <property type="match status" value="1"/>
</dbReference>
<dbReference type="RefSeq" id="WP_310226811.1">
    <property type="nucleotide sequence ID" value="NZ_JAVDWV010000016.1"/>
</dbReference>
<dbReference type="PANTHER" id="PTHR21240:SF28">
    <property type="entry name" value="ISO-OROTATE DECARBOXYLASE (EUROFUNG)"/>
    <property type="match status" value="1"/>
</dbReference>
<keyword evidence="4" id="KW-1185">Reference proteome</keyword>